<dbReference type="HOGENOM" id="CLU_039760_2_1_1"/>
<reference evidence="3" key="1">
    <citation type="journal article" date="2012" name="MBio">
        <title>Comparative genome analysis of Trichophyton rubrum and related dermatophytes reveals candidate genes involved in infection.</title>
        <authorList>
            <person name="Martinez D.A."/>
            <person name="Oliver B.G."/>
            <person name="Graeser Y."/>
            <person name="Goldberg J.M."/>
            <person name="Li W."/>
            <person name="Martinez-Rossi N.M."/>
            <person name="Monod M."/>
            <person name="Shelest E."/>
            <person name="Barton R.C."/>
            <person name="Birch E."/>
            <person name="Brakhage A.A."/>
            <person name="Chen Z."/>
            <person name="Gurr S.J."/>
            <person name="Heiman D."/>
            <person name="Heitman J."/>
            <person name="Kosti I."/>
            <person name="Rossi A."/>
            <person name="Saif S."/>
            <person name="Samalova M."/>
            <person name="Saunders C.W."/>
            <person name="Shea T."/>
            <person name="Summerbell R.C."/>
            <person name="Xu J."/>
            <person name="Young S."/>
            <person name="Zeng Q."/>
            <person name="Birren B.W."/>
            <person name="Cuomo C.A."/>
            <person name="White T.C."/>
        </authorList>
    </citation>
    <scope>NUCLEOTIDE SEQUENCE [LARGE SCALE GENOMIC DNA]</scope>
    <source>
        <strain evidence="3">ATCC MYA-4605 / CBS 113480</strain>
    </source>
</reference>
<feature type="domain" description="DUF7730" evidence="1">
    <location>
        <begin position="218"/>
        <end position="353"/>
    </location>
</feature>
<dbReference type="OrthoDB" id="515692at2759"/>
<dbReference type="eggNOG" id="ENOG502SPRK">
    <property type="taxonomic scope" value="Eukaryota"/>
</dbReference>
<protein>
    <recommendedName>
        <fullName evidence="1">DUF7730 domain-containing protein</fullName>
    </recommendedName>
</protein>
<dbReference type="STRING" id="554155.C5FMS0"/>
<organism evidence="2 3">
    <name type="scientific">Arthroderma otae (strain ATCC MYA-4605 / CBS 113480)</name>
    <name type="common">Microsporum canis</name>
    <dbReference type="NCBI Taxonomy" id="554155"/>
    <lineage>
        <taxon>Eukaryota</taxon>
        <taxon>Fungi</taxon>
        <taxon>Dikarya</taxon>
        <taxon>Ascomycota</taxon>
        <taxon>Pezizomycotina</taxon>
        <taxon>Eurotiomycetes</taxon>
        <taxon>Eurotiomycetidae</taxon>
        <taxon>Onygenales</taxon>
        <taxon>Arthrodermataceae</taxon>
        <taxon>Microsporum</taxon>
    </lineage>
</organism>
<dbReference type="RefSeq" id="XP_002848486.1">
    <property type="nucleotide sequence ID" value="XM_002848440.1"/>
</dbReference>
<proteinExistence type="predicted"/>
<dbReference type="InterPro" id="IPR056632">
    <property type="entry name" value="DUF7730"/>
</dbReference>
<dbReference type="PANTHER" id="PTHR38790">
    <property type="entry name" value="2EXR DOMAIN-CONTAINING PROTEIN-RELATED"/>
    <property type="match status" value="1"/>
</dbReference>
<name>C5FMS0_ARTOC</name>
<keyword evidence="3" id="KW-1185">Reference proteome</keyword>
<evidence type="ECO:0000313" key="2">
    <source>
        <dbReference type="EMBL" id="EEQ31173.1"/>
    </source>
</evidence>
<evidence type="ECO:0000259" key="1">
    <source>
        <dbReference type="Pfam" id="PF24864"/>
    </source>
</evidence>
<dbReference type="VEuPathDB" id="FungiDB:MCYG_03992"/>
<accession>C5FMS0</accession>
<dbReference type="Proteomes" id="UP000002035">
    <property type="component" value="Unassembled WGS sequence"/>
</dbReference>
<evidence type="ECO:0000313" key="3">
    <source>
        <dbReference type="Proteomes" id="UP000002035"/>
    </source>
</evidence>
<dbReference type="GeneID" id="9222808"/>
<dbReference type="AlphaFoldDB" id="C5FMS0"/>
<dbReference type="EMBL" id="DS995703">
    <property type="protein sequence ID" value="EEQ31173.1"/>
    <property type="molecule type" value="Genomic_DNA"/>
</dbReference>
<dbReference type="OMA" id="WGSRCHR"/>
<sequence length="430" mass="49984">MPGTVTKLLSKVFGPPALPKRPDRTSTLTPSPSCESLIQSMQAAVGESPLFRKIPFEVRQMILVATFGGRVVHMDLIYDHPRMPLAKRCLDPELQEHHAYLGPRLIQNRRANKRRRRRWQWQSSVCHRTTDYRIANPAPWTDEMPYNDNCHDPDYRHMCNSCWGVVRERLDYCFIGVMGWLLSCRQALVAISKSSMPSKQAGWYFSPMLRTNIALQVSYAEGIEILYQTNTIHIPDSCIFRNLPRFLPPQRLANIRSLEVVWSLHMFEKQECNGTDHQNRSHSAFLRYLEMIPTILPELRKLFLSLQGEMFPPRNSDCDLFNLVDTLILTPVDVMVRGMGARLKKFDLALPYRVYSIIRYKTSNSKHYGLGSRRLMKMKRERVWRDLTKPDTIYGHLPGYWINRGHRDISLDSAAFDMDAEEPESDEPEE</sequence>
<gene>
    <name evidence="2" type="ORF">MCYG_03992</name>
</gene>
<dbReference type="Pfam" id="PF24864">
    <property type="entry name" value="DUF7730"/>
    <property type="match status" value="1"/>
</dbReference>